<organism evidence="1 2">
    <name type="scientific">Bauhinia variegata</name>
    <name type="common">Purple orchid tree</name>
    <name type="synonym">Phanera variegata</name>
    <dbReference type="NCBI Taxonomy" id="167791"/>
    <lineage>
        <taxon>Eukaryota</taxon>
        <taxon>Viridiplantae</taxon>
        <taxon>Streptophyta</taxon>
        <taxon>Embryophyta</taxon>
        <taxon>Tracheophyta</taxon>
        <taxon>Spermatophyta</taxon>
        <taxon>Magnoliopsida</taxon>
        <taxon>eudicotyledons</taxon>
        <taxon>Gunneridae</taxon>
        <taxon>Pentapetalae</taxon>
        <taxon>rosids</taxon>
        <taxon>fabids</taxon>
        <taxon>Fabales</taxon>
        <taxon>Fabaceae</taxon>
        <taxon>Cercidoideae</taxon>
        <taxon>Cercideae</taxon>
        <taxon>Bauhiniinae</taxon>
        <taxon>Bauhinia</taxon>
    </lineage>
</organism>
<accession>A0ACB9LFG5</accession>
<name>A0ACB9LFG5_BAUVA</name>
<comment type="caution">
    <text evidence="1">The sequence shown here is derived from an EMBL/GenBank/DDBJ whole genome shotgun (WGS) entry which is preliminary data.</text>
</comment>
<evidence type="ECO:0000313" key="1">
    <source>
        <dbReference type="EMBL" id="KAI4308524.1"/>
    </source>
</evidence>
<dbReference type="EMBL" id="CM039437">
    <property type="protein sequence ID" value="KAI4308524.1"/>
    <property type="molecule type" value="Genomic_DNA"/>
</dbReference>
<reference evidence="1 2" key="1">
    <citation type="journal article" date="2022" name="DNA Res.">
        <title>Chromosomal-level genome assembly of the orchid tree Bauhinia variegata (Leguminosae; Cercidoideae) supports the allotetraploid origin hypothesis of Bauhinia.</title>
        <authorList>
            <person name="Zhong Y."/>
            <person name="Chen Y."/>
            <person name="Zheng D."/>
            <person name="Pang J."/>
            <person name="Liu Y."/>
            <person name="Luo S."/>
            <person name="Meng S."/>
            <person name="Qian L."/>
            <person name="Wei D."/>
            <person name="Dai S."/>
            <person name="Zhou R."/>
        </authorList>
    </citation>
    <scope>NUCLEOTIDE SEQUENCE [LARGE SCALE GENOMIC DNA]</scope>
    <source>
        <strain evidence="1">BV-YZ2020</strain>
    </source>
</reference>
<evidence type="ECO:0000313" key="2">
    <source>
        <dbReference type="Proteomes" id="UP000828941"/>
    </source>
</evidence>
<proteinExistence type="predicted"/>
<protein>
    <submittedName>
        <fullName evidence="1">Uncharacterized protein</fullName>
    </submittedName>
</protein>
<gene>
    <name evidence="1" type="ORF">L6164_031585</name>
</gene>
<dbReference type="Proteomes" id="UP000828941">
    <property type="component" value="Chromosome 12"/>
</dbReference>
<keyword evidence="2" id="KW-1185">Reference proteome</keyword>
<sequence length="2766" mass="313073">MRGSCLTLTIIDDLTAWRIFSKSEVFLLAELTFVEMDCGASDVIENVKCLGAVTWEQARYSLCFDSLVEELNQEKNKLEANIEDINENVRESQENTIKVGKRLELELKESKDVIKEVDELVNKVKPKKTCCDGPCPDLIWQYRLGRQVASKTEAMKQLNAQFQPPKFSRIQSLPGMEYYSSEDFIHFKSTKKASDELLKALKNPNIRRIGLYGMGGCGKTTLAKKVGDEVQKLFKKVVFVTVSSTVEVRKIQGSIADQLKLTLKEECESERAKRLSMRLSGSEKILIILDDVWEELEFDAIGIPFRDNCKGCRILLTTRHRGVCVSLKCEMVRLDLISEKEAWQLFKKHAGINDDASEKSLKGLPQVINKACKGLPVAVAAIASALKGKSLDDWKKAFHSLKHYEQVDTIKSKDPYASVRLSYDHLEMKEAQDLFLLCSLFPEDSEIKEENLIRMGTGLGLFKNAYSCDRARSIGGSAINKLLDSFLLLQAKEGLSVMLHDIFRAVALRIADKQIQTILEPTLPPSLMELPEHEDTEAITKLYCQNIKEFPLQFKCPKLEILIVSKDGKGSPEVPDEFFSEMGGLKVLIMNDKSSWQNSTLMLPKSIWSLKCLRTLCIRGCRLDFIFLLKQLQHLEILEFCNCSILQLPNDIAELKKLKLLDVSRCRVRGNPYKVLGNCPRLEELYFSEIDLDQEELKDQNLAEFFGKNDYLTKLERYNVQIGARVDKLKDDMKSGFLSICPYSDQDTSTSTRAIKALAQRAEVLFLENIPKSCKNVIPDIVYQEGDCLKDLIELLLCNSEGIKCLIDTSNQLNQIGTVFSKLHKLRITRMNCLEGFCHGKPPRDLFKQLKELECSQLPVLSSLGKLELSNLVILKLESCPKLESLFTPAIAVSLVQLKELKITKCHGLMYIIGDDKEEDVMDENDQKSYASVFTNLKELVVGDCKMLEYLIPLSFACSLGNLEILTVYLAPKLKYVFGKYNCTRQSYNQNENETLIINFSKLKRLELLNLEEIISICPENYNANFPEGLQWQVHECPNFPVIVPPNASKVDSEIEEQVQVQQDGEPSRKIKFFFPPLGTSTVAENIKEWVYAPIRQARYSLSFNKYVEDLRTEKETLKFTRQSLQDRAERETLEIDGDVKEWLVNAGILIEEAEKLEQKAITNRSYCLGHFPNCIQRYRMGKQAARKINAIIKHNQSREFQKFSQRALLSRMEDYFQGDFVLFDSRRSLYYSLLESLKEDEISIIGLYGIGGCGKTTLAKQVAKEAESIGLFDRVVFVVVSESLNVRKIQERIARSLDLELEEETLSARAKQLYTRLASGERILLILDDVWERLDLEVMGIPFGVNHKGCSMLIVSRFREVCTVMDCQRMLALHVLTEEEGWALFKKHALISEDTNDSLKYVARKVSILCHGLPIVIAAVASTMKGKTEVEWKEALDIFRSEDLIEEGWQSVTKALKLSYGNLTDKNAKSLFLLCSIFPKDFEIHEEYLTRYGIILGLFGGVSSYKRVRNRVNAAKKKLIDSCLLLKDDEGQCVKIHDVIHDVALYMAKNEIIVMERIYEERFRNTTTLRYLWIEKADEFPNELDFPKLEFLYLGFSESSILPDEFFKGMKCLRVLVLHCKSYYQDKPSLTLTKSILSLSNLGGLFLEGWELGDLSFVASLNRLEALVLWSCSFKELPKEITELRKLQLLDLSECTVEKDPYEAIGRCSQLEELYITGNSCSEWKDQSSVAFFQENEISLKLERYRIEIGGTSRVFQKGDFSTSRALSIHNFDASTSTPIVKNLLRRAEVLSLGQISGGCENNIPDMLGEGMNKLIELRLCNSDEIKCITDTAGHVRALFPSLTKLRIQSLKHMEALCYGPIPAGLFVKLKKLELYDCPLLEYLFTGQSLKMLEVMIIAKCDRLEHIIWNKDAAEEERLRNNYGRKNISAFPKLELLIVQECQQLYCLGYHWLLNLCSLKKLIVESCSKLEFLFSSLTANTMTSLEELIIKKSDSLKELFGYPYIVAQTVTLPRLKMLKFTELPNLEKVSEGFKLQHVIYITVEGCPKFRGQNPAVKGSSSSVATAVQRSSRRTIAKEDRDTTQTSLTKDANLNEEDQRNSSKKEMGSIFDLPMHHCENFVNENGHSGTTNEETSLRTIIEPVQVQASLEIDQNVHGINFRRGGDSQTQEFDTSNNPENASTETSEKYSVATSIPGGKDSDSPSARYHVDLNAPLATTNSEYQSSEEGGNQKKMEEMNVIEQGATQTGIPLPVYNDISKDIKSDMLPKEMLTPEGGEVQDKGLYASINPIDTTNKLQEQEISPIGSLCLIESIGENGLPSEKSTVEISSLDMVKKASNNQPISMDHQEEAFEENKVFLGNMPTGFDLQKAIEQGKHEHYLDNLNTGADFSEEGGNQKKMEEMNVIEQGTTQTGIPLPVYNHIGKDIKSDMLPKEMLTPEGGEVQDKGLYASINPIDTTNKLQEQEISPIGSLCLIESIGETTMVCAQNGLPSEKSTVEISSLDMVKKASNNQSISMDHQEEAFEENKVSLGNMPIGFDRQKAIEQGKHEHHLDNLNTRADFLGKATLELPSSLLVAQNVDITTPPVDPAPVSSVSLAYVHALPTQVDPTMHSSTGKLMTTLEEEYVPFRDTVAIKKKHIPLLEQAIASYPSLWDWHEKPMHPKMKQFGYTMLGDMLEFLSSTMWRDLTEERKAEFQSLLDGLETLGFDTQWLANTCARIKKSNAINRMKMLELQVMTLEGELKKTKQELSSVRVELENLNNLIGF</sequence>